<comment type="caution">
    <text evidence="2">The sequence shown here is derived from an EMBL/GenBank/DDBJ whole genome shotgun (WGS) entry which is preliminary data.</text>
</comment>
<dbReference type="InterPro" id="IPR011250">
    <property type="entry name" value="OMP/PagP_B-barrel"/>
</dbReference>
<accession>A0A538SS79</accession>
<feature type="chain" id="PRO_5022069962" evidence="1">
    <location>
        <begin position="30"/>
        <end position="198"/>
    </location>
</feature>
<evidence type="ECO:0000256" key="1">
    <source>
        <dbReference type="SAM" id="SignalP"/>
    </source>
</evidence>
<evidence type="ECO:0000313" key="2">
    <source>
        <dbReference type="EMBL" id="TMQ54243.1"/>
    </source>
</evidence>
<dbReference type="Proteomes" id="UP000319829">
    <property type="component" value="Unassembled WGS sequence"/>
</dbReference>
<proteinExistence type="predicted"/>
<keyword evidence="1" id="KW-0732">Signal</keyword>
<protein>
    <submittedName>
        <fullName evidence="2">Porin family protein</fullName>
    </submittedName>
</protein>
<gene>
    <name evidence="2" type="ORF">E6K74_06780</name>
</gene>
<dbReference type="SUPFAM" id="SSF56925">
    <property type="entry name" value="OMPA-like"/>
    <property type="match status" value="1"/>
</dbReference>
<organism evidence="2 3">
    <name type="scientific">Eiseniibacteriota bacterium</name>
    <dbReference type="NCBI Taxonomy" id="2212470"/>
    <lineage>
        <taxon>Bacteria</taxon>
        <taxon>Candidatus Eiseniibacteriota</taxon>
    </lineage>
</organism>
<reference evidence="2 3" key="1">
    <citation type="journal article" date="2019" name="Nat. Microbiol.">
        <title>Mediterranean grassland soil C-N compound turnover is dependent on rainfall and depth, and is mediated by genomically divergent microorganisms.</title>
        <authorList>
            <person name="Diamond S."/>
            <person name="Andeer P.F."/>
            <person name="Li Z."/>
            <person name="Crits-Christoph A."/>
            <person name="Burstein D."/>
            <person name="Anantharaman K."/>
            <person name="Lane K.R."/>
            <person name="Thomas B.C."/>
            <person name="Pan C."/>
            <person name="Northen T.R."/>
            <person name="Banfield J.F."/>
        </authorList>
    </citation>
    <scope>NUCLEOTIDE SEQUENCE [LARGE SCALE GENOMIC DNA]</scope>
    <source>
        <strain evidence="2">WS_4</strain>
    </source>
</reference>
<name>A0A538SS79_UNCEI</name>
<dbReference type="EMBL" id="VBOU01000075">
    <property type="protein sequence ID" value="TMQ54243.1"/>
    <property type="molecule type" value="Genomic_DNA"/>
</dbReference>
<dbReference type="AlphaFoldDB" id="A0A538SS79"/>
<feature type="signal peptide" evidence="1">
    <location>
        <begin position="1"/>
        <end position="29"/>
    </location>
</feature>
<dbReference type="Gene3D" id="2.40.160.20">
    <property type="match status" value="1"/>
</dbReference>
<sequence>MIRPGIQVSLSLSILAFLFLVAAPPGAQAGHVNFFLGSKVLDEKDWAPWDTHTEAGVEASWGGEDWPVLIATDLFGSTKSKDVLGVDTQATTGELGLGVRKIWNTGSAKRVHPYIGGGVSFISAKLEATSGGNKVSDDDNGVGAWLGGGIFWRLGSRFNLGMSLRGSSANVDLYGVSVDAGGGHFGLSLGWGWPAAGR</sequence>
<evidence type="ECO:0000313" key="3">
    <source>
        <dbReference type="Proteomes" id="UP000319829"/>
    </source>
</evidence>